<accession>A0A6N3EDU7</accession>
<name>A0A6N3EDU7_EUBLI</name>
<proteinExistence type="predicted"/>
<dbReference type="EMBL" id="CACRTR010000011">
    <property type="protein sequence ID" value="VYU38134.1"/>
    <property type="molecule type" value="Genomic_DNA"/>
</dbReference>
<gene>
    <name evidence="1" type="ORF">ELLFYP34_03406</name>
</gene>
<evidence type="ECO:0000313" key="1">
    <source>
        <dbReference type="EMBL" id="VYU38134.1"/>
    </source>
</evidence>
<dbReference type="AlphaFoldDB" id="A0A6N3EDU7"/>
<reference evidence="1" key="1">
    <citation type="submission" date="2019-11" db="EMBL/GenBank/DDBJ databases">
        <authorList>
            <person name="Feng L."/>
        </authorList>
    </citation>
    <scope>NUCLEOTIDE SEQUENCE</scope>
    <source>
        <strain evidence="1">ElimosumLFYP34</strain>
    </source>
</reference>
<sequence>MNAGAIIRIMQMVCLLLMLASLYFKATLPLIVATVIMVICVALSFYLNAKQKP</sequence>
<organism evidence="1">
    <name type="scientific">Eubacterium limosum</name>
    <dbReference type="NCBI Taxonomy" id="1736"/>
    <lineage>
        <taxon>Bacteria</taxon>
        <taxon>Bacillati</taxon>
        <taxon>Bacillota</taxon>
        <taxon>Clostridia</taxon>
        <taxon>Eubacteriales</taxon>
        <taxon>Eubacteriaceae</taxon>
        <taxon>Eubacterium</taxon>
    </lineage>
</organism>
<protein>
    <submittedName>
        <fullName evidence="1">Uncharacterized protein</fullName>
    </submittedName>
</protein>